<dbReference type="SUPFAM" id="SSF159501">
    <property type="entry name" value="EreA/ChaN-like"/>
    <property type="match status" value="1"/>
</dbReference>
<dbReference type="AlphaFoldDB" id="A0A5B6TFZ2"/>
<dbReference type="Gene3D" id="1.20.1440.30">
    <property type="entry name" value="Biosynthetic Protein domain"/>
    <property type="match status" value="1"/>
</dbReference>
<dbReference type="InterPro" id="IPR007815">
    <property type="entry name" value="Emycin_Estase"/>
</dbReference>
<accession>A0A5B6TFZ2</accession>
<dbReference type="InterPro" id="IPR052036">
    <property type="entry name" value="Hydrolase/PRTase-associated"/>
</dbReference>
<dbReference type="Gene3D" id="3.40.1660.10">
    <property type="entry name" value="EreA-like (biosynthetic domain)"/>
    <property type="match status" value="1"/>
</dbReference>
<dbReference type="PANTHER" id="PTHR31299">
    <property type="entry name" value="ESTERASE, PUTATIVE (AFU_ORTHOLOGUE AFUA_1G05850)-RELATED"/>
    <property type="match status" value="1"/>
</dbReference>
<dbReference type="InterPro" id="IPR014622">
    <property type="entry name" value="UCP036794_erythomycin"/>
</dbReference>
<dbReference type="OrthoDB" id="9810066at2"/>
<dbReference type="Gene3D" id="3.30.1870.10">
    <property type="entry name" value="EreA-like, domain 2"/>
    <property type="match status" value="1"/>
</dbReference>
<comment type="caution">
    <text evidence="1">The sequence shown here is derived from an EMBL/GenBank/DDBJ whole genome shotgun (WGS) entry which is preliminary data.</text>
</comment>
<evidence type="ECO:0000313" key="1">
    <source>
        <dbReference type="EMBL" id="KAA3438150.1"/>
    </source>
</evidence>
<gene>
    <name evidence="1" type="ORF">FOA19_12865</name>
</gene>
<organism evidence="1 2">
    <name type="scientific">Rufibacter hautae</name>
    <dbReference type="NCBI Taxonomy" id="2595005"/>
    <lineage>
        <taxon>Bacteria</taxon>
        <taxon>Pseudomonadati</taxon>
        <taxon>Bacteroidota</taxon>
        <taxon>Cytophagia</taxon>
        <taxon>Cytophagales</taxon>
        <taxon>Hymenobacteraceae</taxon>
        <taxon>Rufibacter</taxon>
    </lineage>
</organism>
<dbReference type="Proteomes" id="UP000324133">
    <property type="component" value="Unassembled WGS sequence"/>
</dbReference>
<proteinExistence type="predicted"/>
<evidence type="ECO:0000313" key="2">
    <source>
        <dbReference type="Proteomes" id="UP000324133"/>
    </source>
</evidence>
<sequence>MAETTAKDKTGLAKYCLPLQTAQDLDPLMERIGDARYVLLGEATHGTHEYYTWRAEITRRLIQEKGFSFIAVEGDWPDCFDINQWVKGYQDTPENIEEVLRQFNRWPTWMWANWEIAALAHWLRKYNDNLAPEQKIGFYGLDVYSMWDSMKIIVEYLEKEDPQAAAYARRAIDCFEPYGEEESYATALGSMKPSCREAVLQLLLEVRQKASQYNHAPEAGLNAEINALVAANGEEYYRAMSAFGGNSWNVRDRHMVEALNTLMNYHGPEAKVIVWEHNTHIGDARATDMVDDGEINVGQLVREQHKPEEVVLVGFGSYEGTVIAGRGWDSPMREMPVPPAMDKSVEKILHEASPENKLLIFDQQPALKEYFRAWMGHRAIGVVYHPERDRGNYVPTKLSARYDAFLYLDKTKALHPLHQEAKGHQMPETFPFGM</sequence>
<dbReference type="Pfam" id="PF05139">
    <property type="entry name" value="Erythro_esteras"/>
    <property type="match status" value="1"/>
</dbReference>
<dbReference type="PANTHER" id="PTHR31299:SF0">
    <property type="entry name" value="ESTERASE, PUTATIVE (AFU_ORTHOLOGUE AFUA_1G05850)-RELATED"/>
    <property type="match status" value="1"/>
</dbReference>
<dbReference type="CDD" id="cd14728">
    <property type="entry name" value="Ere-like"/>
    <property type="match status" value="1"/>
</dbReference>
<keyword evidence="2" id="KW-1185">Reference proteome</keyword>
<reference evidence="1 2" key="1">
    <citation type="submission" date="2019-07" db="EMBL/GenBank/DDBJ databases">
        <title>Rufibacter sp. nov., isolated from lake sediment.</title>
        <authorList>
            <person name="Qu J.-H."/>
        </authorList>
    </citation>
    <scope>NUCLEOTIDE SEQUENCE [LARGE SCALE GENOMIC DNA]</scope>
    <source>
        <strain evidence="1 2">NBS58-1</strain>
    </source>
</reference>
<dbReference type="EMBL" id="VKKY01000002">
    <property type="protein sequence ID" value="KAA3438150.1"/>
    <property type="molecule type" value="Genomic_DNA"/>
</dbReference>
<dbReference type="PIRSF" id="PIRSF036794">
    <property type="entry name" value="UCP_erythr_ester"/>
    <property type="match status" value="1"/>
</dbReference>
<name>A0A5B6TFZ2_9BACT</name>
<protein>
    <submittedName>
        <fullName evidence="1">Erythromycin esterase family protein</fullName>
    </submittedName>
</protein>
<dbReference type="GO" id="GO:0046677">
    <property type="term" value="P:response to antibiotic"/>
    <property type="evidence" value="ECO:0007669"/>
    <property type="project" value="InterPro"/>
</dbReference>